<keyword evidence="1" id="KW-0812">Transmembrane</keyword>
<reference evidence="3" key="1">
    <citation type="submission" date="2024-07" db="EMBL/GenBank/DDBJ databases">
        <title>Two chromosome-level genome assemblies of Korean endemic species Abeliophyllum distichum and Forsythia ovata (Oleaceae).</title>
        <authorList>
            <person name="Jang H."/>
        </authorList>
    </citation>
    <scope>NUCLEOTIDE SEQUENCE [LARGE SCALE GENOMIC DNA]</scope>
</reference>
<keyword evidence="2" id="KW-0675">Receptor</keyword>
<protein>
    <submittedName>
        <fullName evidence="2">Glutamate receptor 2.8</fullName>
    </submittedName>
</protein>
<evidence type="ECO:0000256" key="1">
    <source>
        <dbReference type="SAM" id="Phobius"/>
    </source>
</evidence>
<dbReference type="InterPro" id="IPR015683">
    <property type="entry name" value="Ionotropic_Glu_rcpt"/>
</dbReference>
<comment type="caution">
    <text evidence="2">The sequence shown here is derived from an EMBL/GenBank/DDBJ whole genome shotgun (WGS) entry which is preliminary data.</text>
</comment>
<name>A0ABD1UJZ7_9LAMI</name>
<dbReference type="AlphaFoldDB" id="A0ABD1UJZ7"/>
<dbReference type="Gene3D" id="3.40.190.10">
    <property type="entry name" value="Periplasmic binding protein-like II"/>
    <property type="match status" value="1"/>
</dbReference>
<keyword evidence="1" id="KW-1133">Transmembrane helix</keyword>
<feature type="transmembrane region" description="Helical" evidence="1">
    <location>
        <begin position="125"/>
        <end position="148"/>
    </location>
</feature>
<evidence type="ECO:0000313" key="3">
    <source>
        <dbReference type="Proteomes" id="UP001604336"/>
    </source>
</evidence>
<dbReference type="SUPFAM" id="SSF53850">
    <property type="entry name" value="Periplasmic binding protein-like II"/>
    <property type="match status" value="1"/>
</dbReference>
<evidence type="ECO:0000313" key="2">
    <source>
        <dbReference type="EMBL" id="KAL2525384.1"/>
    </source>
</evidence>
<dbReference type="Proteomes" id="UP001604336">
    <property type="component" value="Unassembled WGS sequence"/>
</dbReference>
<gene>
    <name evidence="2" type="ORF">Adt_10438</name>
</gene>
<proteinExistence type="predicted"/>
<keyword evidence="1" id="KW-0472">Membrane</keyword>
<dbReference type="PANTHER" id="PTHR18966">
    <property type="entry name" value="IONOTROPIC GLUTAMATE RECEPTOR"/>
    <property type="match status" value="1"/>
</dbReference>
<keyword evidence="3" id="KW-1185">Reference proteome</keyword>
<organism evidence="2 3">
    <name type="scientific">Abeliophyllum distichum</name>
    <dbReference type="NCBI Taxonomy" id="126358"/>
    <lineage>
        <taxon>Eukaryota</taxon>
        <taxon>Viridiplantae</taxon>
        <taxon>Streptophyta</taxon>
        <taxon>Embryophyta</taxon>
        <taxon>Tracheophyta</taxon>
        <taxon>Spermatophyta</taxon>
        <taxon>Magnoliopsida</taxon>
        <taxon>eudicotyledons</taxon>
        <taxon>Gunneridae</taxon>
        <taxon>Pentapetalae</taxon>
        <taxon>asterids</taxon>
        <taxon>lamiids</taxon>
        <taxon>Lamiales</taxon>
        <taxon>Oleaceae</taxon>
        <taxon>Forsythieae</taxon>
        <taxon>Abeliophyllum</taxon>
    </lineage>
</organism>
<accession>A0ABD1UJZ7</accession>
<sequence>MWDTNGDSFVFGLLKGMNFDESRLVQYNSPEECNELFSKGSGNGGIAAAFDEIPYMKLFLAKYCSKYTMVFPIGSPLVPDVSRAILNVTESEKMVEIERAWFGEKTECLDSSTSLSSNSIGLESFWGLFLIAGIAAVSALIIYVIMFLREHWNVLRCSSPNSSLRSNVVELFRRFDNKDLSSHTFRNTGLRERNICDGDCMERVQKVSSHGNFPQTPQNFSLSTSPHTNFPPSPTFSNCTEQYLNSPREQMNTMENVMINSQAEAAHVIEPEIELVNPNQDSQMTATSTNEIH</sequence>
<dbReference type="EMBL" id="JBFOLK010000003">
    <property type="protein sequence ID" value="KAL2525384.1"/>
    <property type="molecule type" value="Genomic_DNA"/>
</dbReference>